<accession>A0A086JG69</accession>
<dbReference type="VEuPathDB" id="ToxoDB:TGP89_290710"/>
<feature type="region of interest" description="Disordered" evidence="1">
    <location>
        <begin position="1"/>
        <end position="34"/>
    </location>
</feature>
<organism evidence="2 3">
    <name type="scientific">Toxoplasma gondii p89</name>
    <dbReference type="NCBI Taxonomy" id="943119"/>
    <lineage>
        <taxon>Eukaryota</taxon>
        <taxon>Sar</taxon>
        <taxon>Alveolata</taxon>
        <taxon>Apicomplexa</taxon>
        <taxon>Conoidasida</taxon>
        <taxon>Coccidia</taxon>
        <taxon>Eucoccidiorida</taxon>
        <taxon>Eimeriorina</taxon>
        <taxon>Sarcocystidae</taxon>
        <taxon>Toxoplasma</taxon>
    </lineage>
</organism>
<gene>
    <name evidence="2" type="ORF">TGP89_290710</name>
</gene>
<dbReference type="Proteomes" id="UP000028828">
    <property type="component" value="Unassembled WGS sequence"/>
</dbReference>
<evidence type="ECO:0000313" key="3">
    <source>
        <dbReference type="Proteomes" id="UP000028828"/>
    </source>
</evidence>
<protein>
    <submittedName>
        <fullName evidence="2">Uncharacterized protein</fullName>
    </submittedName>
</protein>
<comment type="caution">
    <text evidence="2">The sequence shown here is derived from an EMBL/GenBank/DDBJ whole genome shotgun (WGS) entry which is preliminary data.</text>
</comment>
<dbReference type="AlphaFoldDB" id="A0A086JG69"/>
<feature type="region of interest" description="Disordered" evidence="1">
    <location>
        <begin position="74"/>
        <end position="100"/>
    </location>
</feature>
<reference evidence="2 3" key="1">
    <citation type="submission" date="2014-03" db="EMBL/GenBank/DDBJ databases">
        <authorList>
            <person name="Sibley D."/>
            <person name="Venepally P."/>
            <person name="Karamycheva S."/>
            <person name="Hadjithomas M."/>
            <person name="Khan A."/>
            <person name="Brunk B."/>
            <person name="Roos D."/>
            <person name="Caler E."/>
            <person name="Lorenzi H."/>
        </authorList>
    </citation>
    <scope>NUCLEOTIDE SEQUENCE [LARGE SCALE GENOMIC DNA]</scope>
    <source>
        <strain evidence="3">p89</strain>
    </source>
</reference>
<dbReference type="EMBL" id="AEYI02001986">
    <property type="protein sequence ID" value="KFG31137.1"/>
    <property type="molecule type" value="Genomic_DNA"/>
</dbReference>
<evidence type="ECO:0000313" key="2">
    <source>
        <dbReference type="EMBL" id="KFG31137.1"/>
    </source>
</evidence>
<proteinExistence type="predicted"/>
<name>A0A086JG69_TOXGO</name>
<evidence type="ECO:0000256" key="1">
    <source>
        <dbReference type="SAM" id="MobiDB-lite"/>
    </source>
</evidence>
<sequence length="100" mass="10930">MPSSSSADAQGGNRFECVSNSTSPRRKTRQKTRLLVSSRDAPRCLALAKTSFVSERHPNRMCGAGRAVLAGAKECDSAETGRDETRNEAKAREKERVFLS</sequence>